<accession>A0A6I3SKT4</accession>
<dbReference type="RefSeq" id="WP_155476405.1">
    <property type="nucleotide sequence ID" value="NZ_WNKU01000010.1"/>
</dbReference>
<feature type="domain" description="Pyridoxamine 5'-phosphate oxidase N-terminal" evidence="1">
    <location>
        <begin position="12"/>
        <end position="107"/>
    </location>
</feature>
<gene>
    <name evidence="2" type="ORF">GJ688_09960</name>
</gene>
<evidence type="ECO:0000313" key="2">
    <source>
        <dbReference type="EMBL" id="MTV49302.1"/>
    </source>
</evidence>
<dbReference type="EMBL" id="WNKU01000010">
    <property type="protein sequence ID" value="MTV49302.1"/>
    <property type="molecule type" value="Genomic_DNA"/>
</dbReference>
<organism evidence="2 3">
    <name type="scientific">Heliobacterium mobile</name>
    <name type="common">Heliobacillus mobilis</name>
    <dbReference type="NCBI Taxonomy" id="28064"/>
    <lineage>
        <taxon>Bacteria</taxon>
        <taxon>Bacillati</taxon>
        <taxon>Bacillota</taxon>
        <taxon>Clostridia</taxon>
        <taxon>Eubacteriales</taxon>
        <taxon>Heliobacteriaceae</taxon>
        <taxon>Heliobacterium</taxon>
    </lineage>
</organism>
<proteinExistence type="predicted"/>
<dbReference type="Pfam" id="PF01243">
    <property type="entry name" value="PNPOx_N"/>
    <property type="match status" value="1"/>
</dbReference>
<reference evidence="2 3" key="1">
    <citation type="submission" date="2019-11" db="EMBL/GenBank/DDBJ databases">
        <title>Whole-genome sequence of a the green, strictly anaerobic photosynthetic bacterium Heliobacillus mobilis DSM 6151.</title>
        <authorList>
            <person name="Kyndt J.A."/>
            <person name="Meyer T.E."/>
        </authorList>
    </citation>
    <scope>NUCLEOTIDE SEQUENCE [LARGE SCALE GENOMIC DNA]</scope>
    <source>
        <strain evidence="2 3">DSM 6151</strain>
    </source>
</reference>
<dbReference type="AlphaFoldDB" id="A0A6I3SKT4"/>
<sequence>MKEQEMTHRQLAEAIIDQHNAMTLAIVDGEGFPWLAPVYYVHKDFHFYFFSDPASRHASVLSLTEEDQSVPASAAIYNDPDDYRHIRGLQMKGCLKRVTGRGDRARVMTAFGLRFSFFARFLQEPRLLKSLQKNELYQFSAQELWITDNSRLGFGRRASFQP</sequence>
<evidence type="ECO:0000259" key="1">
    <source>
        <dbReference type="Pfam" id="PF01243"/>
    </source>
</evidence>
<protein>
    <recommendedName>
        <fullName evidence="1">Pyridoxamine 5'-phosphate oxidase N-terminal domain-containing protein</fullName>
    </recommendedName>
</protein>
<dbReference type="OrthoDB" id="9788889at2"/>
<keyword evidence="3" id="KW-1185">Reference proteome</keyword>
<dbReference type="InterPro" id="IPR011576">
    <property type="entry name" value="Pyridox_Oxase_N"/>
</dbReference>
<dbReference type="Gene3D" id="2.30.110.10">
    <property type="entry name" value="Electron Transport, Fmn-binding Protein, Chain A"/>
    <property type="match status" value="1"/>
</dbReference>
<dbReference type="InterPro" id="IPR012349">
    <property type="entry name" value="Split_barrel_FMN-bd"/>
</dbReference>
<dbReference type="Proteomes" id="UP000430670">
    <property type="component" value="Unassembled WGS sequence"/>
</dbReference>
<comment type="caution">
    <text evidence="2">The sequence shown here is derived from an EMBL/GenBank/DDBJ whole genome shotgun (WGS) entry which is preliminary data.</text>
</comment>
<name>A0A6I3SKT4_HELMO</name>
<evidence type="ECO:0000313" key="3">
    <source>
        <dbReference type="Proteomes" id="UP000430670"/>
    </source>
</evidence>
<dbReference type="SUPFAM" id="SSF50475">
    <property type="entry name" value="FMN-binding split barrel"/>
    <property type="match status" value="1"/>
</dbReference>